<gene>
    <name evidence="2" type="ORF">AVEN_233175_1</name>
</gene>
<protein>
    <submittedName>
        <fullName evidence="2">Uncharacterized protein</fullName>
    </submittedName>
</protein>
<name>A0A4Y2EJ92_ARAVE</name>
<feature type="region of interest" description="Disordered" evidence="1">
    <location>
        <begin position="1"/>
        <end position="24"/>
    </location>
</feature>
<keyword evidence="3" id="KW-1185">Reference proteome</keyword>
<accession>A0A4Y2EJ92</accession>
<proteinExistence type="predicted"/>
<comment type="caution">
    <text evidence="2">The sequence shown here is derived from an EMBL/GenBank/DDBJ whole genome shotgun (WGS) entry which is preliminary data.</text>
</comment>
<dbReference type="Proteomes" id="UP000499080">
    <property type="component" value="Unassembled WGS sequence"/>
</dbReference>
<evidence type="ECO:0000313" key="3">
    <source>
        <dbReference type="Proteomes" id="UP000499080"/>
    </source>
</evidence>
<sequence>MPTPTLEHVSEINQTSQSHQPKHSHHKRYGCVRVLSFVHVLHASFARIDCAKNSVSQKKKKRPLFFTLFCRFFLIRSVADGLDRAEIAVPAIQFSPFQAQMEEKDSIQMLRGRRFRVISPRNYEMCGCNYEIWSKNRCY</sequence>
<dbReference type="EMBL" id="BGPR01000608">
    <property type="protein sequence ID" value="GBM28299.1"/>
    <property type="molecule type" value="Genomic_DNA"/>
</dbReference>
<reference evidence="2 3" key="1">
    <citation type="journal article" date="2019" name="Sci. Rep.">
        <title>Orb-weaving spider Araneus ventricosus genome elucidates the spidroin gene catalogue.</title>
        <authorList>
            <person name="Kono N."/>
            <person name="Nakamura H."/>
            <person name="Ohtoshi R."/>
            <person name="Moran D.A.P."/>
            <person name="Shinohara A."/>
            <person name="Yoshida Y."/>
            <person name="Fujiwara M."/>
            <person name="Mori M."/>
            <person name="Tomita M."/>
            <person name="Arakawa K."/>
        </authorList>
    </citation>
    <scope>NUCLEOTIDE SEQUENCE [LARGE SCALE GENOMIC DNA]</scope>
</reference>
<evidence type="ECO:0000313" key="2">
    <source>
        <dbReference type="EMBL" id="GBM28299.1"/>
    </source>
</evidence>
<dbReference type="AlphaFoldDB" id="A0A4Y2EJ92"/>
<evidence type="ECO:0000256" key="1">
    <source>
        <dbReference type="SAM" id="MobiDB-lite"/>
    </source>
</evidence>
<organism evidence="2 3">
    <name type="scientific">Araneus ventricosus</name>
    <name type="common">Orbweaver spider</name>
    <name type="synonym">Epeira ventricosa</name>
    <dbReference type="NCBI Taxonomy" id="182803"/>
    <lineage>
        <taxon>Eukaryota</taxon>
        <taxon>Metazoa</taxon>
        <taxon>Ecdysozoa</taxon>
        <taxon>Arthropoda</taxon>
        <taxon>Chelicerata</taxon>
        <taxon>Arachnida</taxon>
        <taxon>Araneae</taxon>
        <taxon>Araneomorphae</taxon>
        <taxon>Entelegynae</taxon>
        <taxon>Araneoidea</taxon>
        <taxon>Araneidae</taxon>
        <taxon>Araneus</taxon>
    </lineage>
</organism>